<keyword evidence="2" id="KW-1185">Reference proteome</keyword>
<dbReference type="RefSeq" id="WP_418157958.1">
    <property type="nucleotide sequence ID" value="NZ_JBBLZC010000002.1"/>
</dbReference>
<organism evidence="1 2">
    <name type="scientific">Benzoatithermus flavus</name>
    <dbReference type="NCBI Taxonomy" id="3108223"/>
    <lineage>
        <taxon>Bacteria</taxon>
        <taxon>Pseudomonadati</taxon>
        <taxon>Pseudomonadota</taxon>
        <taxon>Alphaproteobacteria</taxon>
        <taxon>Geminicoccales</taxon>
        <taxon>Geminicoccaceae</taxon>
        <taxon>Benzoatithermus</taxon>
    </lineage>
</organism>
<gene>
    <name evidence="1" type="ORF">U1T56_03000</name>
</gene>
<evidence type="ECO:0008006" key="3">
    <source>
        <dbReference type="Google" id="ProtNLM"/>
    </source>
</evidence>
<sequence length="108" mass="12563">MTLYVSGKVRWEQAQYLKSLSKEQRRAAWGHLRGTLLLGSLLSITYMDTEEGRQRLEEAKAREADLMAYYAALKAKGRRRVRGRRRYEIWWDPAYWAPNRTGPAATGT</sequence>
<dbReference type="Proteomes" id="UP001375743">
    <property type="component" value="Unassembled WGS sequence"/>
</dbReference>
<name>A0ABU8XM20_9PROT</name>
<evidence type="ECO:0000313" key="2">
    <source>
        <dbReference type="Proteomes" id="UP001375743"/>
    </source>
</evidence>
<protein>
    <recommendedName>
        <fullName evidence="3">Transposase</fullName>
    </recommendedName>
</protein>
<dbReference type="EMBL" id="JBBLZC010000002">
    <property type="protein sequence ID" value="MEK0082106.1"/>
    <property type="molecule type" value="Genomic_DNA"/>
</dbReference>
<accession>A0ABU8XM20</accession>
<proteinExistence type="predicted"/>
<comment type="caution">
    <text evidence="1">The sequence shown here is derived from an EMBL/GenBank/DDBJ whole genome shotgun (WGS) entry which is preliminary data.</text>
</comment>
<reference evidence="1 2" key="1">
    <citation type="submission" date="2024-01" db="EMBL/GenBank/DDBJ databases">
        <title>Multi-omics insights into the function and evolution of sodium benzoate biodegradation pathways in Benzoatithermus flavus gen. nov., sp. nov. from hot spring.</title>
        <authorList>
            <person name="Hu C.-J."/>
            <person name="Li W.-J."/>
        </authorList>
    </citation>
    <scope>NUCLEOTIDE SEQUENCE [LARGE SCALE GENOMIC DNA]</scope>
    <source>
        <strain evidence="1 2">SYSU G07066</strain>
    </source>
</reference>
<evidence type="ECO:0000313" key="1">
    <source>
        <dbReference type="EMBL" id="MEK0082106.1"/>
    </source>
</evidence>